<dbReference type="eggNOG" id="COG4773">
    <property type="taxonomic scope" value="Bacteria"/>
</dbReference>
<feature type="region of interest" description="Disordered" evidence="4">
    <location>
        <begin position="227"/>
        <end position="250"/>
    </location>
</feature>
<protein>
    <recommendedName>
        <fullName evidence="6">Secretin/TonB short N-terminal domain-containing protein</fullName>
    </recommendedName>
</protein>
<keyword evidence="3" id="KW-0998">Cell outer membrane</keyword>
<dbReference type="HOGENOM" id="CLU_088938_0_0_5"/>
<keyword evidence="5" id="KW-0732">Signal</keyword>
<evidence type="ECO:0000256" key="2">
    <source>
        <dbReference type="ARBA" id="ARBA00023136"/>
    </source>
</evidence>
<evidence type="ECO:0000313" key="7">
    <source>
        <dbReference type="EMBL" id="CAE26781.1"/>
    </source>
</evidence>
<gene>
    <name evidence="7" type="ordered locus">RPA1338</name>
</gene>
<evidence type="ECO:0000256" key="5">
    <source>
        <dbReference type="SAM" id="SignalP"/>
    </source>
</evidence>
<keyword evidence="1" id="KW-0813">Transport</keyword>
<evidence type="ECO:0000259" key="6">
    <source>
        <dbReference type="SMART" id="SM00965"/>
    </source>
</evidence>
<name>Q6NA48_RHOPA</name>
<dbReference type="Pfam" id="PF13103">
    <property type="entry name" value="TonB_2"/>
    <property type="match status" value="1"/>
</dbReference>
<evidence type="ECO:0000256" key="4">
    <source>
        <dbReference type="SAM" id="MobiDB-lite"/>
    </source>
</evidence>
<keyword evidence="2" id="KW-0472">Membrane</keyword>
<dbReference type="EMBL" id="BX572597">
    <property type="protein sequence ID" value="CAE26781.1"/>
    <property type="molecule type" value="Genomic_DNA"/>
</dbReference>
<dbReference type="SUPFAM" id="SSF74653">
    <property type="entry name" value="TolA/TonB C-terminal domain"/>
    <property type="match status" value="1"/>
</dbReference>
<dbReference type="GO" id="GO:0019867">
    <property type="term" value="C:outer membrane"/>
    <property type="evidence" value="ECO:0007669"/>
    <property type="project" value="InterPro"/>
</dbReference>
<accession>Q6NA48</accession>
<reference evidence="7" key="1">
    <citation type="journal article" date="2004" name="Nat. Biotechnol.">
        <title>Complete genome sequence of the metabolically versatile photosynthetic bacterium Rhodopseudomonas palustris.</title>
        <authorList>
            <person name="Larimer F.W."/>
            <person name="Chain P."/>
            <person name="Hauser L."/>
            <person name="Lamerdin J."/>
            <person name="Malfatti S."/>
            <person name="Do L."/>
            <person name="Land M.L."/>
            <person name="Pelletier D.A."/>
            <person name="Beatty J.T."/>
            <person name="Lang A.S."/>
            <person name="Tabita F.R."/>
            <person name="Gibson J.L."/>
            <person name="Hanson T.E."/>
            <person name="Bobst C."/>
            <person name="Torres J.L."/>
            <person name="Peres C."/>
            <person name="Harrison F.H."/>
            <person name="Gibson J."/>
            <person name="Harwood C.S."/>
        </authorList>
    </citation>
    <scope>NUCLEOTIDE SEQUENCE [LARGE SCALE GENOMIC DNA]</scope>
    <source>
        <strain evidence="7">CGA009</strain>
    </source>
</reference>
<dbReference type="Gene3D" id="3.55.50.30">
    <property type="match status" value="1"/>
</dbReference>
<dbReference type="InterPro" id="IPR011662">
    <property type="entry name" value="Secretin/TonB_short_N"/>
</dbReference>
<dbReference type="STRING" id="258594.RPA1338"/>
<evidence type="ECO:0000256" key="3">
    <source>
        <dbReference type="ARBA" id="ARBA00023237"/>
    </source>
</evidence>
<sequence>MADDNGDRATRRLMLPMQQSPCPRRRRRARVSLVAAMAAAAGWTPAPAAPATGVPAIISFDIAAQPLSSALDAFSAATGLQLIYDGALAQGRRSNQVVGAMSPDHALRELLGGTGLVPVRGADAFTVLPADAADPRKQSLASLMPYLGVVQASLASAFCRWPQTRPGGYEAKLEFWIGPSGEIQRPHLLGSTADPARDQSIIRLLADLAVQRPPPDLPQPIIVAISSQSSGQTGDCPPEGSTVRAGQDAR</sequence>
<organism evidence="7">
    <name type="scientific">Rhodopseudomonas palustris (strain ATCC BAA-98 / CGA009)</name>
    <dbReference type="NCBI Taxonomy" id="258594"/>
    <lineage>
        <taxon>Bacteria</taxon>
        <taxon>Pseudomonadati</taxon>
        <taxon>Pseudomonadota</taxon>
        <taxon>Alphaproteobacteria</taxon>
        <taxon>Hyphomicrobiales</taxon>
        <taxon>Nitrobacteraceae</taxon>
        <taxon>Rhodopseudomonas</taxon>
    </lineage>
</organism>
<proteinExistence type="predicted"/>
<dbReference type="Pfam" id="PF07660">
    <property type="entry name" value="STN"/>
    <property type="match status" value="1"/>
</dbReference>
<feature type="domain" description="Secretin/TonB short N-terminal" evidence="6">
    <location>
        <begin position="80"/>
        <end position="130"/>
    </location>
</feature>
<feature type="chain" id="PRO_5004277385" description="Secretin/TonB short N-terminal domain-containing protein" evidence="5">
    <location>
        <begin position="49"/>
        <end position="250"/>
    </location>
</feature>
<evidence type="ECO:0000256" key="1">
    <source>
        <dbReference type="ARBA" id="ARBA00022448"/>
    </source>
</evidence>
<dbReference type="Gene3D" id="3.30.1150.10">
    <property type="match status" value="1"/>
</dbReference>
<feature type="signal peptide" evidence="5">
    <location>
        <begin position="1"/>
        <end position="48"/>
    </location>
</feature>
<dbReference type="SMART" id="SM00965">
    <property type="entry name" value="STN"/>
    <property type="match status" value="1"/>
</dbReference>
<dbReference type="AlphaFoldDB" id="Q6NA48"/>
<dbReference type="PhylomeDB" id="Q6NA48"/>